<evidence type="ECO:0008006" key="3">
    <source>
        <dbReference type="Google" id="ProtNLM"/>
    </source>
</evidence>
<dbReference type="InterPro" id="IPR011990">
    <property type="entry name" value="TPR-like_helical_dom_sf"/>
</dbReference>
<organism evidence="1 2">
    <name type="scientific">candidate division WOR-3 bacterium</name>
    <dbReference type="NCBI Taxonomy" id="2052148"/>
    <lineage>
        <taxon>Bacteria</taxon>
        <taxon>Bacteria division WOR-3</taxon>
    </lineage>
</organism>
<gene>
    <name evidence="1" type="ORF">DCW38_07845</name>
</gene>
<proteinExistence type="predicted"/>
<sequence length="322" mass="37583">MKKILFALGIIILFLTLSSKPVYYDDVSNMLFTLYSQEYSKALSQADSIGIKYENVILSDFLRAGIYSTYMSDFETDTLWDSLKKYSDKVIKNHNSKNAYEVFFGGGVYLYRTYFYVWKNDYNNIIKNGINALKYFDKSISMNEKLYDGYLGRGIVNYFIDRFKDKVPLMKPSGDGINEISLAADSGLFTKIPSMDVLAMLYAMDKKYAESESISIILRNEFPENRMFMFTHIKTLLSEEKYSEAANELEILKLNIEKNQRKTYVNLAFVYYNLSEVYYKKGDSEKCRENLRKLMKLKLLTDNKKVLKFVKKGEEIQKKANQ</sequence>
<accession>A0A350HC07</accession>
<dbReference type="Proteomes" id="UP000264062">
    <property type="component" value="Unassembled WGS sequence"/>
</dbReference>
<reference evidence="1 2" key="1">
    <citation type="journal article" date="2018" name="Nat. Biotechnol.">
        <title>A standardized bacterial taxonomy based on genome phylogeny substantially revises the tree of life.</title>
        <authorList>
            <person name="Parks D.H."/>
            <person name="Chuvochina M."/>
            <person name="Waite D.W."/>
            <person name="Rinke C."/>
            <person name="Skarshewski A."/>
            <person name="Chaumeil P.A."/>
            <person name="Hugenholtz P."/>
        </authorList>
    </citation>
    <scope>NUCLEOTIDE SEQUENCE [LARGE SCALE GENOMIC DNA]</scope>
    <source>
        <strain evidence="1">UBA9956</strain>
    </source>
</reference>
<evidence type="ECO:0000313" key="2">
    <source>
        <dbReference type="Proteomes" id="UP000264062"/>
    </source>
</evidence>
<name>A0A350HC07_UNCW3</name>
<dbReference type="AlphaFoldDB" id="A0A350HC07"/>
<evidence type="ECO:0000313" key="1">
    <source>
        <dbReference type="EMBL" id="HAV93073.1"/>
    </source>
</evidence>
<dbReference type="EMBL" id="DMZY01000233">
    <property type="protein sequence ID" value="HAV93073.1"/>
    <property type="molecule type" value="Genomic_DNA"/>
</dbReference>
<dbReference type="Gene3D" id="1.25.40.10">
    <property type="entry name" value="Tetratricopeptide repeat domain"/>
    <property type="match status" value="1"/>
</dbReference>
<protein>
    <recommendedName>
        <fullName evidence="3">Tetratricopeptide repeat protein</fullName>
    </recommendedName>
</protein>
<comment type="caution">
    <text evidence="1">The sequence shown here is derived from an EMBL/GenBank/DDBJ whole genome shotgun (WGS) entry which is preliminary data.</text>
</comment>
<dbReference type="SUPFAM" id="SSF48452">
    <property type="entry name" value="TPR-like"/>
    <property type="match status" value="1"/>
</dbReference>